<keyword evidence="9" id="KW-1133">Transmembrane helix</keyword>
<keyword evidence="13" id="KW-1185">Reference proteome</keyword>
<dbReference type="InterPro" id="IPR004124">
    <property type="entry name" value="Glyco_hydro_33_N"/>
</dbReference>
<dbReference type="InterPro" id="IPR008979">
    <property type="entry name" value="Galactose-bd-like_sf"/>
</dbReference>
<feature type="region of interest" description="Disordered" evidence="8">
    <location>
        <begin position="1444"/>
        <end position="1504"/>
    </location>
</feature>
<dbReference type="PANTHER" id="PTHR10628:SF30">
    <property type="entry name" value="EXO-ALPHA-SIALIDASE"/>
    <property type="match status" value="1"/>
</dbReference>
<comment type="similarity">
    <text evidence="2">Belongs to the glycosyl hydrolase 33 family.</text>
</comment>
<dbReference type="InterPro" id="IPR008965">
    <property type="entry name" value="CBM2/CBM3_carb-bd_dom_sf"/>
</dbReference>
<keyword evidence="9" id="KW-0472">Membrane</keyword>
<proteinExistence type="inferred from homology"/>
<dbReference type="Gene3D" id="2.60.40.680">
    <property type="match status" value="1"/>
</dbReference>
<evidence type="ECO:0000256" key="2">
    <source>
        <dbReference type="ARBA" id="ARBA00009348"/>
    </source>
</evidence>
<dbReference type="GO" id="GO:0030246">
    <property type="term" value="F:carbohydrate binding"/>
    <property type="evidence" value="ECO:0007669"/>
    <property type="project" value="InterPro"/>
</dbReference>
<dbReference type="GO" id="GO:0016020">
    <property type="term" value="C:membrane"/>
    <property type="evidence" value="ECO:0007669"/>
    <property type="project" value="TreeGrafter"/>
</dbReference>
<dbReference type="GO" id="GO:0006689">
    <property type="term" value="P:ganglioside catabolic process"/>
    <property type="evidence" value="ECO:0007669"/>
    <property type="project" value="TreeGrafter"/>
</dbReference>
<dbReference type="EC" id="3.2.1.18" evidence="3"/>
<dbReference type="RefSeq" id="WP_136003544.1">
    <property type="nucleotide sequence ID" value="NZ_SRYR01000001.1"/>
</dbReference>
<dbReference type="EMBL" id="SRYR01000001">
    <property type="protein sequence ID" value="TGY43352.1"/>
    <property type="molecule type" value="Genomic_DNA"/>
</dbReference>
<dbReference type="InterPro" id="IPR011040">
    <property type="entry name" value="Sialidase"/>
</dbReference>
<gene>
    <name evidence="12" type="ORF">E5347_00655</name>
</gene>
<keyword evidence="9" id="KW-0812">Transmembrane</keyword>
<evidence type="ECO:0000256" key="7">
    <source>
        <dbReference type="ARBA" id="ARBA00023295"/>
    </source>
</evidence>
<evidence type="ECO:0000259" key="11">
    <source>
        <dbReference type="PROSITE" id="PS50022"/>
    </source>
</evidence>
<evidence type="ECO:0000256" key="5">
    <source>
        <dbReference type="ARBA" id="ARBA00022737"/>
    </source>
</evidence>
<dbReference type="GO" id="GO:0005737">
    <property type="term" value="C:cytoplasm"/>
    <property type="evidence" value="ECO:0007669"/>
    <property type="project" value="TreeGrafter"/>
</dbReference>
<evidence type="ECO:0000256" key="9">
    <source>
        <dbReference type="SAM" id="Phobius"/>
    </source>
</evidence>
<dbReference type="OrthoDB" id="7294637at2"/>
<accession>A0A4S2DNJ2</accession>
<dbReference type="Gene3D" id="1.20.1270.70">
    <property type="entry name" value="Designed single chain three-helix bundle"/>
    <property type="match status" value="2"/>
</dbReference>
<dbReference type="CDD" id="cd08547">
    <property type="entry name" value="Type_II_cohesin"/>
    <property type="match status" value="1"/>
</dbReference>
<keyword evidence="6" id="KW-0378">Hydrolase</keyword>
<dbReference type="SUPFAM" id="SSF49785">
    <property type="entry name" value="Galactose-binding domain-like"/>
    <property type="match status" value="1"/>
</dbReference>
<evidence type="ECO:0000256" key="10">
    <source>
        <dbReference type="SAM" id="SignalP"/>
    </source>
</evidence>
<dbReference type="NCBIfam" id="TIGR01167">
    <property type="entry name" value="LPXTG_anchor"/>
    <property type="match status" value="1"/>
</dbReference>
<dbReference type="InterPro" id="IPR000421">
    <property type="entry name" value="FA58C"/>
</dbReference>
<name>A0A4S2DNJ2_9CLOT</name>
<keyword evidence="4 10" id="KW-0732">Signal</keyword>
<organism evidence="12 13">
    <name type="scientific">Clostridium sartagoforme</name>
    <dbReference type="NCBI Taxonomy" id="84031"/>
    <lineage>
        <taxon>Bacteria</taxon>
        <taxon>Bacillati</taxon>
        <taxon>Bacillota</taxon>
        <taxon>Clostridia</taxon>
        <taxon>Eubacteriales</taxon>
        <taxon>Clostridiaceae</taxon>
        <taxon>Clostridium</taxon>
    </lineage>
</organism>
<dbReference type="InterPro" id="IPR023364">
    <property type="entry name" value="Trans_sialidase_dom3"/>
</dbReference>
<dbReference type="Proteomes" id="UP000306888">
    <property type="component" value="Unassembled WGS sequence"/>
</dbReference>
<protein>
    <recommendedName>
        <fullName evidence="3">exo-alpha-sialidase</fullName>
        <ecNumber evidence="3">3.2.1.18</ecNumber>
    </recommendedName>
</protein>
<dbReference type="CDD" id="cd15482">
    <property type="entry name" value="Sialidase_non-viral"/>
    <property type="match status" value="1"/>
</dbReference>
<reference evidence="12 13" key="1">
    <citation type="submission" date="2019-04" db="EMBL/GenBank/DDBJ databases">
        <title>Microbes associate with the intestines of laboratory mice.</title>
        <authorList>
            <person name="Navarre W."/>
            <person name="Wong E."/>
            <person name="Huang K."/>
            <person name="Tropini C."/>
            <person name="Ng K."/>
            <person name="Yu B."/>
        </authorList>
    </citation>
    <scope>NUCLEOTIDE SEQUENCE [LARGE SCALE GENOMIC DNA]</scope>
    <source>
        <strain evidence="12 13">NM50_B9-20</strain>
    </source>
</reference>
<comment type="caution">
    <text evidence="12">The sequence shown here is derived from an EMBL/GenBank/DDBJ whole genome shotgun (WGS) entry which is preliminary data.</text>
</comment>
<dbReference type="Pfam" id="PF02973">
    <property type="entry name" value="Sialidase"/>
    <property type="match status" value="1"/>
</dbReference>
<evidence type="ECO:0000313" key="13">
    <source>
        <dbReference type="Proteomes" id="UP000306888"/>
    </source>
</evidence>
<evidence type="ECO:0000256" key="3">
    <source>
        <dbReference type="ARBA" id="ARBA00012733"/>
    </source>
</evidence>
<feature type="compositionally biased region" description="Low complexity" evidence="8">
    <location>
        <begin position="1463"/>
        <end position="1489"/>
    </location>
</feature>
<evidence type="ECO:0000256" key="4">
    <source>
        <dbReference type="ARBA" id="ARBA00022729"/>
    </source>
</evidence>
<feature type="domain" description="F5/8 type C" evidence="11">
    <location>
        <begin position="39"/>
        <end position="186"/>
    </location>
</feature>
<dbReference type="PANTHER" id="PTHR10628">
    <property type="entry name" value="SIALIDASE"/>
    <property type="match status" value="1"/>
</dbReference>
<dbReference type="Gene3D" id="2.40.220.10">
    <property type="entry name" value="Intramolecular Trans-sialidase, Domain 3"/>
    <property type="match status" value="1"/>
</dbReference>
<evidence type="ECO:0000256" key="8">
    <source>
        <dbReference type="SAM" id="MobiDB-lite"/>
    </source>
</evidence>
<feature type="chain" id="PRO_5020764019" description="exo-alpha-sialidase" evidence="10">
    <location>
        <begin position="27"/>
        <end position="1536"/>
    </location>
</feature>
<dbReference type="Pfam" id="PF00754">
    <property type="entry name" value="F5_F8_type_C"/>
    <property type="match status" value="1"/>
</dbReference>
<dbReference type="PROSITE" id="PS50022">
    <property type="entry name" value="FA58C_3"/>
    <property type="match status" value="1"/>
</dbReference>
<feature type="signal peptide" evidence="10">
    <location>
        <begin position="1"/>
        <end position="26"/>
    </location>
</feature>
<dbReference type="Gene3D" id="1.20.1270.90">
    <property type="entry name" value="AF1782-like"/>
    <property type="match status" value="2"/>
</dbReference>
<dbReference type="Gene3D" id="2.120.10.10">
    <property type="match status" value="1"/>
</dbReference>
<dbReference type="InterPro" id="IPR026856">
    <property type="entry name" value="Sialidase_fam"/>
</dbReference>
<dbReference type="SUPFAM" id="SSF49384">
    <property type="entry name" value="Carbohydrate-binding domain"/>
    <property type="match status" value="1"/>
</dbReference>
<sequence length="1536" mass="166824">MNRKRIMALLLTSLLVTNLGTNMVMADINDIEYVRQYSQMYESEPIAEKLVAKSEITATATSAQSGEGADKAIDGNTSTLWHTPWTGVNIAENPQSITLSLGKVRNVSSIHITPRQSGSNGKIKDYKVYAGDNLIEEGTWKTDLATKYIILNEPIETDSIRVEAISTIGDTNNKYASIAEIDVYEADEAPSKFASAENLQINNGVGGDLSDHLEKVLNKEEGTAVIRFQSTNSGLQSLFSISNNTRANEHFHVYVNGGQVGYELRKQSGNVSTGVISKSLNKGINTIAFRAEKNSGYSIYLNGEKILNNNVDTANFLASLEGANTFKLGTTDRSAGSNEYNFTGKIDFFEFYDRPLVDRYLTEITGQTATQALPLPEGAIKTDPVDVFTPGELGSNNFRIPSLFTTKEGTLIAGIDARIGGGHDSPNNIDSGVKRSTDNGKTWDSGQVVLNYPDNASGIDTAILQDESTGEIFMLVDAFPHGGGTWQAQRGSGFSDIEVNGETVRAMNLTHTNGSKYYAIPGDEGSEFGNVIDSEGNLTSYKVDVENNLYKYNVKIGNTFGASSELKAYMTSYLALVSSKDDGVTWSKPKIISGQFKKEWMSFLGTGPGRGYQIKNGENAGRLIFPVYSLNRNQKQSSAVIYSDDQGNTWEIGESVNDNRLVNGITIQGETFTGVSGEEMTEAQVVEMPNGELKMFMRNPSRGNPAVATSKDGGETWEDIIDYELDLKEPYCQLSVINYEGEIDGKPAVIFANPNSSTRAEGTVQIGLINNVGTEENPVWDFEWKYKQLVKPGYYAYSCLSQLENGNIGLFYEGTPTEEMSFTEMNIEYLKADLLADAPAAILKSITSIDNVKRYTPGDTFNFKVTFDQTVSLIGDRNLTLIINGKEVSSSATRISGNEYKLTGVLPEDIGVGTHKISVKAKSGLEVINSIGKVMDLSNNIETESTIIVEDKAVEEKVKFTLNGEESIKAGENLDVKLALSDIGESEEVFAVDANLTYDATKFELGEGSITAIDGEKTSVSYKEIEPGKVRIIIASLGTPIVSAEEIVNISLKAKDTIGLTDIGISGTYADGMGSNKEIVASSISVDIKENIVVDTSKLEILISEGEMLEEESYTQGTWANFIEAFNGAKLVINKADVTQEEVDTAASLLEKAIAGLERVEQESIFTKHLEIAIEMAEDITEEDLTDVIPVVKKEFKEALIEAKDIMTKLEAGNDITQEVVNKSFDRLAKAMHSLEFKGNKTELLALVETIKGLNAKDFTRESFKVLQDVLNSKDVQDVINDENALEADITKAYNALYDAFTKLEVELVNKDMLNSLIVKIEKLTENEYIPSTWENLQGVLEISRGVTANNEATQAEVDEAYFNLLRAYLDLRIKPSKDKLEDLINKAEQLDSSKYTKSSWKALGGAVKSAKSVFKNEEATKVQIEEAEKGIEIAIANLEPKEIASSGNNGIGEDNDNGSGTGDNNNNGSGNGSNNGNNSGETGSNNGNKGSGTGSLGHNQKLPNTGGVPSAAIGLFGTVLALVGGFFVKKKDGHQ</sequence>
<dbReference type="Gene3D" id="2.60.120.200">
    <property type="match status" value="1"/>
</dbReference>
<dbReference type="SUPFAM" id="SSF50939">
    <property type="entry name" value="Sialidases"/>
    <property type="match status" value="1"/>
</dbReference>
<dbReference type="Gene3D" id="2.60.120.260">
    <property type="entry name" value="Galactose-binding domain-like"/>
    <property type="match status" value="1"/>
</dbReference>
<dbReference type="SUPFAM" id="SSF49899">
    <property type="entry name" value="Concanavalin A-like lectins/glucanases"/>
    <property type="match status" value="1"/>
</dbReference>
<evidence type="ECO:0000313" key="12">
    <source>
        <dbReference type="EMBL" id="TGY43352.1"/>
    </source>
</evidence>
<evidence type="ECO:0000256" key="6">
    <source>
        <dbReference type="ARBA" id="ARBA00022801"/>
    </source>
</evidence>
<feature type="transmembrane region" description="Helical" evidence="9">
    <location>
        <begin position="1509"/>
        <end position="1529"/>
    </location>
</feature>
<keyword evidence="7" id="KW-0326">Glycosidase</keyword>
<dbReference type="Pfam" id="PF13859">
    <property type="entry name" value="BNR_3"/>
    <property type="match status" value="1"/>
</dbReference>
<keyword evidence="5" id="KW-0677">Repeat</keyword>
<comment type="catalytic activity">
    <reaction evidence="1">
        <text>Hydrolysis of alpha-(2-&gt;3)-, alpha-(2-&gt;6)-, alpha-(2-&gt;8)- glycosidic linkages of terminal sialic acid residues in oligosaccharides, glycoproteins, glycolipids, colominic acid and synthetic substrates.</text>
        <dbReference type="EC" id="3.2.1.18"/>
    </reaction>
</comment>
<dbReference type="GO" id="GO:0009313">
    <property type="term" value="P:oligosaccharide catabolic process"/>
    <property type="evidence" value="ECO:0007669"/>
    <property type="project" value="TreeGrafter"/>
</dbReference>
<dbReference type="InterPro" id="IPR013320">
    <property type="entry name" value="ConA-like_dom_sf"/>
</dbReference>
<evidence type="ECO:0000256" key="1">
    <source>
        <dbReference type="ARBA" id="ARBA00000427"/>
    </source>
</evidence>
<dbReference type="GO" id="GO:0004308">
    <property type="term" value="F:exo-alpha-sialidase activity"/>
    <property type="evidence" value="ECO:0007669"/>
    <property type="project" value="UniProtKB-EC"/>
</dbReference>
<dbReference type="InterPro" id="IPR036278">
    <property type="entry name" value="Sialidase_sf"/>
</dbReference>
<dbReference type="Pfam" id="PF07554">
    <property type="entry name" value="FIVAR"/>
    <property type="match status" value="2"/>
</dbReference>